<reference evidence="6 7" key="1">
    <citation type="journal article" date="2021" name="J. Biosci. Bioeng.">
        <title>Identification and characterization of a chc gene cluster responsible for the aromatization pathway of cyclohexanecarboxylate degradation in Sinomonas cyclohexanicum ATCC 51369.</title>
        <authorList>
            <person name="Yamamoto T."/>
            <person name="Hasegawa Y."/>
            <person name="Lau P.C.K."/>
            <person name="Iwaki H."/>
        </authorList>
    </citation>
    <scope>NUCLEOTIDE SEQUENCE [LARGE SCALE GENOMIC DNA]</scope>
    <source>
        <strain evidence="6 7">ATCC 51369</strain>
    </source>
</reference>
<evidence type="ECO:0000256" key="4">
    <source>
        <dbReference type="ARBA" id="ARBA00023163"/>
    </source>
</evidence>
<dbReference type="PRINTS" id="PR00039">
    <property type="entry name" value="HTHLYSR"/>
</dbReference>
<evidence type="ECO:0000313" key="7">
    <source>
        <dbReference type="Proteomes" id="UP001319861"/>
    </source>
</evidence>
<comment type="similarity">
    <text evidence="1">Belongs to the LysR transcriptional regulatory family.</text>
</comment>
<dbReference type="SUPFAM" id="SSF46785">
    <property type="entry name" value="Winged helix' DNA-binding domain"/>
    <property type="match status" value="1"/>
</dbReference>
<protein>
    <submittedName>
        <fullName evidence="6">LysR family transcriptional regulator</fullName>
    </submittedName>
</protein>
<evidence type="ECO:0000256" key="3">
    <source>
        <dbReference type="ARBA" id="ARBA00023125"/>
    </source>
</evidence>
<dbReference type="InterPro" id="IPR005119">
    <property type="entry name" value="LysR_subst-bd"/>
</dbReference>
<dbReference type="Proteomes" id="UP001319861">
    <property type="component" value="Chromosome"/>
</dbReference>
<name>A0ABM7PSP2_SINCY</name>
<organism evidence="6 7">
    <name type="scientific">Sinomonas cyclohexanicum</name>
    <name type="common">Corynebacterium cyclohexanicum</name>
    <dbReference type="NCBI Taxonomy" id="322009"/>
    <lineage>
        <taxon>Bacteria</taxon>
        <taxon>Bacillati</taxon>
        <taxon>Actinomycetota</taxon>
        <taxon>Actinomycetes</taxon>
        <taxon>Micrococcales</taxon>
        <taxon>Micrococcaceae</taxon>
        <taxon>Sinomonas</taxon>
    </lineage>
</organism>
<dbReference type="Gene3D" id="3.40.190.10">
    <property type="entry name" value="Periplasmic binding protein-like II"/>
    <property type="match status" value="2"/>
</dbReference>
<gene>
    <name evidence="6" type="ORF">SCMU_09650</name>
</gene>
<proteinExistence type="inferred from homology"/>
<dbReference type="PANTHER" id="PTHR30346">
    <property type="entry name" value="TRANSCRIPTIONAL DUAL REGULATOR HCAR-RELATED"/>
    <property type="match status" value="1"/>
</dbReference>
<dbReference type="Pfam" id="PF00126">
    <property type="entry name" value="HTH_1"/>
    <property type="match status" value="1"/>
</dbReference>
<dbReference type="PROSITE" id="PS50931">
    <property type="entry name" value="HTH_LYSR"/>
    <property type="match status" value="1"/>
</dbReference>
<keyword evidence="4" id="KW-0804">Transcription</keyword>
<keyword evidence="7" id="KW-1185">Reference proteome</keyword>
<evidence type="ECO:0000259" key="5">
    <source>
        <dbReference type="PROSITE" id="PS50931"/>
    </source>
</evidence>
<keyword evidence="2" id="KW-0805">Transcription regulation</keyword>
<feature type="domain" description="HTH lysR-type" evidence="5">
    <location>
        <begin position="5"/>
        <end position="63"/>
    </location>
</feature>
<evidence type="ECO:0000256" key="2">
    <source>
        <dbReference type="ARBA" id="ARBA00023015"/>
    </source>
</evidence>
<sequence>MSSEFTLRQLEYFVAVLDAGSVTDAAKRSNVSQAAASMAIGQLERALGVDLFIRSRSKRLVPTQAGTALGARARRILADAGEIPGAVRSGWEELRGSVRIGCMIAISPRLIPRLLAETALRWPEIELEFVEGAAEELQRSVAEGALDAAFVYSLQAISGVDLVTIAESRPRIMLAESHPLAARRSLRFADLADEDAVLFDVPPSAERVLAMFESAGVEPRVRWKSVVAENIRGIVARGRAFSVTNVWEGMEEHFSSAGVVTVPIADRTPRNAVVAAVPPGLSRPRRVDAVLGAAQEIATGAAGGRAGYDGGVL</sequence>
<dbReference type="SUPFAM" id="SSF53850">
    <property type="entry name" value="Periplasmic binding protein-like II"/>
    <property type="match status" value="1"/>
</dbReference>
<dbReference type="EMBL" id="AP024525">
    <property type="protein sequence ID" value="BCT75123.1"/>
    <property type="molecule type" value="Genomic_DNA"/>
</dbReference>
<accession>A0ABM7PSP2</accession>
<keyword evidence="3" id="KW-0238">DNA-binding</keyword>
<dbReference type="RefSeq" id="WP_229231901.1">
    <property type="nucleotide sequence ID" value="NZ_AP024525.1"/>
</dbReference>
<dbReference type="Gene3D" id="1.10.10.10">
    <property type="entry name" value="Winged helix-like DNA-binding domain superfamily/Winged helix DNA-binding domain"/>
    <property type="match status" value="1"/>
</dbReference>
<evidence type="ECO:0000256" key="1">
    <source>
        <dbReference type="ARBA" id="ARBA00009437"/>
    </source>
</evidence>
<dbReference type="PANTHER" id="PTHR30346:SF0">
    <property type="entry name" value="HCA OPERON TRANSCRIPTIONAL ACTIVATOR HCAR"/>
    <property type="match status" value="1"/>
</dbReference>
<dbReference type="InterPro" id="IPR036388">
    <property type="entry name" value="WH-like_DNA-bd_sf"/>
</dbReference>
<dbReference type="InterPro" id="IPR000847">
    <property type="entry name" value="LysR_HTH_N"/>
</dbReference>
<evidence type="ECO:0000313" key="6">
    <source>
        <dbReference type="EMBL" id="BCT75123.1"/>
    </source>
</evidence>
<dbReference type="InterPro" id="IPR036390">
    <property type="entry name" value="WH_DNA-bd_sf"/>
</dbReference>
<dbReference type="Pfam" id="PF03466">
    <property type="entry name" value="LysR_substrate"/>
    <property type="match status" value="1"/>
</dbReference>